<name>A0ABQ3XUJ6_9ACTN</name>
<organism evidence="1 2">
    <name type="scientific">Paractinoplanes deccanensis</name>
    <dbReference type="NCBI Taxonomy" id="113561"/>
    <lineage>
        <taxon>Bacteria</taxon>
        <taxon>Bacillati</taxon>
        <taxon>Actinomycetota</taxon>
        <taxon>Actinomycetes</taxon>
        <taxon>Micromonosporales</taxon>
        <taxon>Micromonosporaceae</taxon>
        <taxon>Paractinoplanes</taxon>
    </lineage>
</organism>
<reference evidence="1 2" key="1">
    <citation type="submission" date="2021-01" db="EMBL/GenBank/DDBJ databases">
        <title>Whole genome shotgun sequence of Actinoplanes deccanensis NBRC 13994.</title>
        <authorList>
            <person name="Komaki H."/>
            <person name="Tamura T."/>
        </authorList>
    </citation>
    <scope>NUCLEOTIDE SEQUENCE [LARGE SCALE GENOMIC DNA]</scope>
    <source>
        <strain evidence="1 2">NBRC 13994</strain>
    </source>
</reference>
<comment type="caution">
    <text evidence="1">The sequence shown here is derived from an EMBL/GenBank/DDBJ whole genome shotgun (WGS) entry which is preliminary data.</text>
</comment>
<protein>
    <recommendedName>
        <fullName evidence="3">ATP-grasp domain-containing protein</fullName>
    </recommendedName>
</protein>
<dbReference type="SUPFAM" id="SSF56059">
    <property type="entry name" value="Glutathione synthetase ATP-binding domain-like"/>
    <property type="match status" value="1"/>
</dbReference>
<gene>
    <name evidence="1" type="ORF">Ade02nite_00570</name>
</gene>
<sequence length="358" mass="37320">MRLAVVGNPGNRRVALFAAAVQRAGLPAPEVFPWLGVLRDGRVPGPGTLVRVDSPGEDAEVDRLLRELGSGRPARPAEHGEIVGGAAAFAGLREALARVEAGGGVLLNRPADIVTMTAKPDCHAVLSAADVPVPPALPRVHDYASLRAAMAEAGWPRVFVKPAFGSSASGVLALAAAGSRVTAVTSAELSGGRLYNNLRVRRYDSEATVASIVDRLGPDGLHVERWFPKAALADRVLDLRVVVIAGRPRHVVVRTSRFPMTNLHLGNARGDVAAVRAAAGGQAWEAAMRTCARVAGCFPRTLHVGVDLMFRAGWRAHAVAEVNAFGDLLPGVLADGLDTYGEQVAAIAGGWAGVPCAI</sequence>
<accession>A0ABQ3XUJ6</accession>
<evidence type="ECO:0000313" key="2">
    <source>
        <dbReference type="Proteomes" id="UP000609879"/>
    </source>
</evidence>
<dbReference type="Gene3D" id="3.30.470.20">
    <property type="entry name" value="ATP-grasp fold, B domain"/>
    <property type="match status" value="1"/>
</dbReference>
<dbReference type="InterPro" id="IPR047778">
    <property type="entry name" value="STM4014-like"/>
</dbReference>
<evidence type="ECO:0008006" key="3">
    <source>
        <dbReference type="Google" id="ProtNLM"/>
    </source>
</evidence>
<evidence type="ECO:0000313" key="1">
    <source>
        <dbReference type="EMBL" id="GID71416.1"/>
    </source>
</evidence>
<dbReference type="RefSeq" id="WP_203759306.1">
    <property type="nucleotide sequence ID" value="NZ_BAAABO010000004.1"/>
</dbReference>
<proteinExistence type="predicted"/>
<dbReference type="Proteomes" id="UP000609879">
    <property type="component" value="Unassembled WGS sequence"/>
</dbReference>
<dbReference type="NCBIfam" id="NF038074">
    <property type="entry name" value="fam_STM4014"/>
    <property type="match status" value="1"/>
</dbReference>
<dbReference type="EMBL" id="BOMI01000002">
    <property type="protein sequence ID" value="GID71416.1"/>
    <property type="molecule type" value="Genomic_DNA"/>
</dbReference>
<keyword evidence="2" id="KW-1185">Reference proteome</keyword>